<feature type="region of interest" description="Disordered" evidence="1">
    <location>
        <begin position="694"/>
        <end position="718"/>
    </location>
</feature>
<evidence type="ECO:0000259" key="3">
    <source>
        <dbReference type="Pfam" id="PF12660"/>
    </source>
</evidence>
<dbReference type="Proteomes" id="UP000829291">
    <property type="component" value="Chromosome 2"/>
</dbReference>
<feature type="domain" description="Transcription factor IIIC putative zinc-finger" evidence="3">
    <location>
        <begin position="599"/>
        <end position="657"/>
    </location>
</feature>
<name>A0A6J0BY28_NEOLC</name>
<dbReference type="RefSeq" id="XP_015519861.2">
    <property type="nucleotide sequence ID" value="XM_015664375.2"/>
</dbReference>
<accession>A0A6J0BY28</accession>
<dbReference type="OrthoDB" id="6021743at2759"/>
<keyword evidence="4" id="KW-1185">Reference proteome</keyword>
<dbReference type="Pfam" id="PF12657">
    <property type="entry name" value="TFIIIC_delta"/>
    <property type="match status" value="1"/>
</dbReference>
<dbReference type="GO" id="GO:0004402">
    <property type="term" value="F:histone acetyltransferase activity"/>
    <property type="evidence" value="ECO:0007669"/>
    <property type="project" value="InterPro"/>
</dbReference>
<evidence type="ECO:0000256" key="1">
    <source>
        <dbReference type="SAM" id="MobiDB-lite"/>
    </source>
</evidence>
<dbReference type="InterPro" id="IPR036322">
    <property type="entry name" value="WD40_repeat_dom_sf"/>
</dbReference>
<dbReference type="PANTHER" id="PTHR15496:SF2">
    <property type="entry name" value="GENERAL TRANSCRIPTION FACTOR 3C POLYPEPTIDE 4"/>
    <property type="match status" value="1"/>
</dbReference>
<dbReference type="GO" id="GO:0006384">
    <property type="term" value="P:transcription initiation at RNA polymerase III promoter"/>
    <property type="evidence" value="ECO:0007669"/>
    <property type="project" value="InterPro"/>
</dbReference>
<feature type="compositionally biased region" description="Basic and acidic residues" evidence="1">
    <location>
        <begin position="702"/>
        <end position="711"/>
    </location>
</feature>
<dbReference type="InParanoid" id="A0A6J0BY28"/>
<feature type="domain" description="Transcription factor IIIC 90kDa subunit N-terminal" evidence="2">
    <location>
        <begin position="23"/>
        <end position="432"/>
    </location>
</feature>
<protein>
    <submittedName>
        <fullName evidence="5">Uncharacterized protein LOC107224355 isoform X1</fullName>
    </submittedName>
</protein>
<gene>
    <name evidence="5" type="primary">LOC107224355</name>
</gene>
<reference evidence="5" key="1">
    <citation type="submission" date="2025-08" db="UniProtKB">
        <authorList>
            <consortium name="RefSeq"/>
        </authorList>
    </citation>
    <scope>IDENTIFICATION</scope>
    <source>
        <tissue evidence="5">Thorax and Abdomen</tissue>
    </source>
</reference>
<dbReference type="InterPro" id="IPR044230">
    <property type="entry name" value="GTF3C4"/>
</dbReference>
<dbReference type="KEGG" id="nlo:107224355"/>
<dbReference type="InterPro" id="IPR024764">
    <property type="entry name" value="TFIIIC_Znf"/>
</dbReference>
<organism evidence="5">
    <name type="scientific">Neodiprion lecontei</name>
    <name type="common">Redheaded pine sawfly</name>
    <dbReference type="NCBI Taxonomy" id="441921"/>
    <lineage>
        <taxon>Eukaryota</taxon>
        <taxon>Metazoa</taxon>
        <taxon>Ecdysozoa</taxon>
        <taxon>Arthropoda</taxon>
        <taxon>Hexapoda</taxon>
        <taxon>Insecta</taxon>
        <taxon>Pterygota</taxon>
        <taxon>Neoptera</taxon>
        <taxon>Endopterygota</taxon>
        <taxon>Hymenoptera</taxon>
        <taxon>Tenthredinoidea</taxon>
        <taxon>Diprionidae</taxon>
        <taxon>Diprioninae</taxon>
        <taxon>Neodiprion</taxon>
    </lineage>
</organism>
<evidence type="ECO:0000313" key="5">
    <source>
        <dbReference type="RefSeq" id="XP_015519861.2"/>
    </source>
</evidence>
<dbReference type="AlphaFoldDB" id="A0A6J0BY28"/>
<dbReference type="GeneID" id="107224355"/>
<dbReference type="GO" id="GO:0000127">
    <property type="term" value="C:transcription factor TFIIIC complex"/>
    <property type="evidence" value="ECO:0007669"/>
    <property type="project" value="InterPro"/>
</dbReference>
<dbReference type="SUPFAM" id="SSF50978">
    <property type="entry name" value="WD40 repeat-like"/>
    <property type="match status" value="1"/>
</dbReference>
<evidence type="ECO:0000259" key="2">
    <source>
        <dbReference type="Pfam" id="PF12657"/>
    </source>
</evidence>
<proteinExistence type="predicted"/>
<dbReference type="InterPro" id="IPR024761">
    <property type="entry name" value="TFIIIC_delta_N"/>
</dbReference>
<evidence type="ECO:0000313" key="4">
    <source>
        <dbReference type="Proteomes" id="UP000829291"/>
    </source>
</evidence>
<dbReference type="PANTHER" id="PTHR15496">
    <property type="entry name" value="GENERAL TRANSCRIPTION FACTOR 3C POLYPEPTIDE 4 FAMILY"/>
    <property type="match status" value="1"/>
</dbReference>
<sequence>MQAKELCSISVSPLVTAPFSVQWSADNHTSILTEKGVHVFELIPAPSSVYPTFNFSRSFIHPSEVLPAQSLNEEVDTVLWKLERVEFYLFLMEEAITPSINGARDMEPRVLSLGWSPWRLTSPYKCLLATVTSAGAVDILVKVSKNWFSICDLSAAWIANIHGESNGEVRAKLMTTPPTELRDHLRRLQATAICWSELYESGKECFAYLVVAYRNSEIVVWRIPELRHDYEKFKPSIAFQKIMRCNIRINLLKWIHWEKEVLIVLGYSDGQVDAVLLDAIDDESRNCTVIKYWPDADRIPVSCIEVWNSAEHGMLVVICKGSYFSVLRPSHNGSITDTYDIHIRGYSITGVVEASDRVLLITTQDGCLFAVSFEDKNLVYIDIKNNLPSARVQYLGLSCSYNKSLFFNVTSPDIMHDHLINREPSTLCIFTMEGNPKWNARDVLMKNESRSIMRYWDCLESIRVQVLKSQDPPGMLFSATENLDKLSDYHLRIAMWTSMIAESYEKKKFPRRIAGTVEETSDAHPLIFLRLATRRLLELGSKKDLSTMQYRCASLLRSYIEVYLAGEEADEQEEGIETVSIQNAKKALSFTDHLSRMELELCDICGEIITDISWKATSCPSGHKLPRCAITLLQVSTVTYRSCPICAQILHPSLDEEYDEPLCPYCEVPAVYDSRVLNTKKKCGSPVRNLSKRRATTLQHQKIQESDKSNENCEENAD</sequence>
<dbReference type="Pfam" id="PF12660">
    <property type="entry name" value="zf-TFIIIC"/>
    <property type="match status" value="1"/>
</dbReference>